<sequence>SNFSLQRVVERDRHALPSPPSSIAPTVGDTRSNADRSDLNPPAPQPLVDKAEYEGLDWRRVPFLERRQLEHN</sequence>
<feature type="non-terminal residue" evidence="2">
    <location>
        <position position="1"/>
    </location>
</feature>
<reference evidence="2" key="1">
    <citation type="submission" date="2020-01" db="EMBL/GenBank/DDBJ databases">
        <authorList>
            <consortium name="DOE Joint Genome Institute"/>
            <person name="Haridas S."/>
            <person name="Albert R."/>
            <person name="Binder M."/>
            <person name="Bloem J."/>
            <person name="Labutti K."/>
            <person name="Salamov A."/>
            <person name="Andreopoulos B."/>
            <person name="Baker S.E."/>
            <person name="Barry K."/>
            <person name="Bills G."/>
            <person name="Bluhm B.H."/>
            <person name="Cannon C."/>
            <person name="Castanera R."/>
            <person name="Culley D.E."/>
            <person name="Daum C."/>
            <person name="Ezra D."/>
            <person name="Gonzalez J.B."/>
            <person name="Henrissat B."/>
            <person name="Kuo A."/>
            <person name="Liang C."/>
            <person name="Lipzen A."/>
            <person name="Lutzoni F."/>
            <person name="Magnuson J."/>
            <person name="Mondo S."/>
            <person name="Nolan M."/>
            <person name="Ohm R."/>
            <person name="Pangilinan J."/>
            <person name="Park H.-J."/>
            <person name="Ramirez L."/>
            <person name="Alfaro M."/>
            <person name="Sun H."/>
            <person name="Tritt A."/>
            <person name="Yoshinaga Y."/>
            <person name="Zwiers L.-H."/>
            <person name="Turgeon B.G."/>
            <person name="Goodwin S.B."/>
            <person name="Spatafora J.W."/>
            <person name="Crous P.W."/>
            <person name="Grigoriev I.V."/>
        </authorList>
    </citation>
    <scope>NUCLEOTIDE SEQUENCE</scope>
    <source>
        <strain evidence="2">P77</strain>
    </source>
</reference>
<accession>A0A6A5JVK4</accession>
<protein>
    <submittedName>
        <fullName evidence="2">Uncharacterized protein</fullName>
    </submittedName>
</protein>
<keyword evidence="3" id="KW-1185">Reference proteome</keyword>
<dbReference type="Proteomes" id="UP000800040">
    <property type="component" value="Unassembled WGS sequence"/>
</dbReference>
<organism evidence="2 3">
    <name type="scientific">Decorospora gaudefroyi</name>
    <dbReference type="NCBI Taxonomy" id="184978"/>
    <lineage>
        <taxon>Eukaryota</taxon>
        <taxon>Fungi</taxon>
        <taxon>Dikarya</taxon>
        <taxon>Ascomycota</taxon>
        <taxon>Pezizomycotina</taxon>
        <taxon>Dothideomycetes</taxon>
        <taxon>Pleosporomycetidae</taxon>
        <taxon>Pleosporales</taxon>
        <taxon>Pleosporineae</taxon>
        <taxon>Pleosporaceae</taxon>
        <taxon>Decorospora</taxon>
    </lineage>
</organism>
<dbReference type="OrthoDB" id="3693645at2759"/>
<dbReference type="EMBL" id="ML975549">
    <property type="protein sequence ID" value="KAF1828428.1"/>
    <property type="molecule type" value="Genomic_DNA"/>
</dbReference>
<feature type="region of interest" description="Disordered" evidence="1">
    <location>
        <begin position="1"/>
        <end position="51"/>
    </location>
</feature>
<gene>
    <name evidence="2" type="ORF">BDW02DRAFT_457511</name>
</gene>
<evidence type="ECO:0000313" key="3">
    <source>
        <dbReference type="Proteomes" id="UP000800040"/>
    </source>
</evidence>
<name>A0A6A5JVK4_9PLEO</name>
<proteinExistence type="predicted"/>
<feature type="non-terminal residue" evidence="2">
    <location>
        <position position="72"/>
    </location>
</feature>
<dbReference type="AlphaFoldDB" id="A0A6A5JVK4"/>
<evidence type="ECO:0000256" key="1">
    <source>
        <dbReference type="SAM" id="MobiDB-lite"/>
    </source>
</evidence>
<evidence type="ECO:0000313" key="2">
    <source>
        <dbReference type="EMBL" id="KAF1828428.1"/>
    </source>
</evidence>